<feature type="region of interest" description="Disordered" evidence="1">
    <location>
        <begin position="1"/>
        <end position="47"/>
    </location>
</feature>
<reference evidence="2" key="2">
    <citation type="journal article" date="2015" name="Data Brief">
        <title>Shoot transcriptome of the giant reed, Arundo donax.</title>
        <authorList>
            <person name="Barrero R.A."/>
            <person name="Guerrero F.D."/>
            <person name="Moolhuijzen P."/>
            <person name="Goolsby J.A."/>
            <person name="Tidwell J."/>
            <person name="Bellgard S.E."/>
            <person name="Bellgard M.I."/>
        </authorList>
    </citation>
    <scope>NUCLEOTIDE SEQUENCE</scope>
    <source>
        <tissue evidence="2">Shoot tissue taken approximately 20 cm above the soil surface</tissue>
    </source>
</reference>
<accession>A0A0A8ZUN6</accession>
<protein>
    <submittedName>
        <fullName evidence="2">Uncharacterized protein</fullName>
    </submittedName>
</protein>
<evidence type="ECO:0000313" key="2">
    <source>
        <dbReference type="EMBL" id="JAD38537.1"/>
    </source>
</evidence>
<dbReference type="AlphaFoldDB" id="A0A0A8ZUN6"/>
<sequence>MARRGAAERDERRPQLSAAHGGEASASGGEGQHGAPRCAASAGRRSA</sequence>
<reference evidence="2" key="1">
    <citation type="submission" date="2014-09" db="EMBL/GenBank/DDBJ databases">
        <authorList>
            <person name="Magalhaes I.L.F."/>
            <person name="Oliveira U."/>
            <person name="Santos F.R."/>
            <person name="Vidigal T.H.D.A."/>
            <person name="Brescovit A.D."/>
            <person name="Santos A.J."/>
        </authorList>
    </citation>
    <scope>NUCLEOTIDE SEQUENCE</scope>
    <source>
        <tissue evidence="2">Shoot tissue taken approximately 20 cm above the soil surface</tissue>
    </source>
</reference>
<evidence type="ECO:0000256" key="1">
    <source>
        <dbReference type="SAM" id="MobiDB-lite"/>
    </source>
</evidence>
<feature type="compositionally biased region" description="Basic and acidic residues" evidence="1">
    <location>
        <begin position="1"/>
        <end position="14"/>
    </location>
</feature>
<feature type="compositionally biased region" description="Low complexity" evidence="1">
    <location>
        <begin position="17"/>
        <end position="27"/>
    </location>
</feature>
<dbReference type="EMBL" id="GBRH01259358">
    <property type="protein sequence ID" value="JAD38537.1"/>
    <property type="molecule type" value="Transcribed_RNA"/>
</dbReference>
<proteinExistence type="predicted"/>
<name>A0A0A8ZUN6_ARUDO</name>
<organism evidence="2">
    <name type="scientific">Arundo donax</name>
    <name type="common">Giant reed</name>
    <name type="synonym">Donax arundinaceus</name>
    <dbReference type="NCBI Taxonomy" id="35708"/>
    <lineage>
        <taxon>Eukaryota</taxon>
        <taxon>Viridiplantae</taxon>
        <taxon>Streptophyta</taxon>
        <taxon>Embryophyta</taxon>
        <taxon>Tracheophyta</taxon>
        <taxon>Spermatophyta</taxon>
        <taxon>Magnoliopsida</taxon>
        <taxon>Liliopsida</taxon>
        <taxon>Poales</taxon>
        <taxon>Poaceae</taxon>
        <taxon>PACMAD clade</taxon>
        <taxon>Arundinoideae</taxon>
        <taxon>Arundineae</taxon>
        <taxon>Arundo</taxon>
    </lineage>
</organism>